<feature type="compositionally biased region" description="Basic and acidic residues" evidence="1">
    <location>
        <begin position="294"/>
        <end position="321"/>
    </location>
</feature>
<feature type="compositionally biased region" description="Polar residues" evidence="1">
    <location>
        <begin position="43"/>
        <end position="65"/>
    </location>
</feature>
<feature type="compositionally biased region" description="Polar residues" evidence="1">
    <location>
        <begin position="253"/>
        <end position="274"/>
    </location>
</feature>
<dbReference type="OrthoDB" id="3649848at2759"/>
<dbReference type="EMBL" id="LFZO01000058">
    <property type="protein sequence ID" value="KXT15448.1"/>
    <property type="molecule type" value="Genomic_DNA"/>
</dbReference>
<feature type="compositionally biased region" description="Basic and acidic residues" evidence="1">
    <location>
        <begin position="17"/>
        <end position="32"/>
    </location>
</feature>
<feature type="compositionally biased region" description="Low complexity" evidence="1">
    <location>
        <begin position="330"/>
        <end position="344"/>
    </location>
</feature>
<dbReference type="AlphaFoldDB" id="A0A139IKY9"/>
<sequence>MGLLDKIENKLSGNKTNTKEEQLQHDGVDSSRQHGTFTGEASHLQSGTNTAGGVHGTTGSYGVNPTTSTTGSGIGGTHSGSNIPGTHSASGVGNTHTGSGIAGSHAGSHVSGSSTTTGTSGITGGTHPLVTGERRDGGLTGSGVGGTPHTGSNIPGTHGTHTGSGITGTGSHTGSHVPDTHTGATHTGNSALGSGHRAEAGGVGSRDYVPGGTIVEQGTHHSTARTPVDPYTSKGQRAMADAAEDRRHHTGHHTATQDTNFVPGSHPAAQNPSAIPTAGGERVGSISGGNGPYDDSRTHDNRTTMEKMKDKVVPSRTDRPDNPVTGENYGQTSHPSHTGSHTTHGIGGTTGSHNTTTGSHGLSGSHNTTTGSHGLTGHHGQYTSAATPLAHDSGFNDRHAGAGTAGIAGTGAGAGLAGAGHHNTSDRPNYAAGQQAAHDQYGSSGLVDNRSGMEKIKDKMIPSRNDRPDDPVTGQNYGQGVNSTTGSAGGHVPGTTGSGLGGNHTYGSGVNNSGVGGVTHGVGNVGLGGNSATGTTSHTGKLGGAYEAGYNDAVKHLTEQQQGRH</sequence>
<feature type="compositionally biased region" description="Basic and acidic residues" evidence="1">
    <location>
        <begin position="451"/>
        <end position="470"/>
    </location>
</feature>
<feature type="compositionally biased region" description="Low complexity" evidence="1">
    <location>
        <begin position="156"/>
        <end position="176"/>
    </location>
</feature>
<keyword evidence="3" id="KW-1185">Reference proteome</keyword>
<name>A0A139IKY9_9PEZI</name>
<feature type="compositionally biased region" description="Polar residues" evidence="1">
    <location>
        <begin position="473"/>
        <end position="486"/>
    </location>
</feature>
<reference evidence="2 3" key="1">
    <citation type="submission" date="2015-07" db="EMBL/GenBank/DDBJ databases">
        <title>Comparative genomics of the Sigatoka disease complex on banana suggests a link between parallel evolutionary changes in Pseudocercospora fijiensis and Pseudocercospora eumusae and increased virulence on the banana host.</title>
        <authorList>
            <person name="Chang T.-C."/>
            <person name="Salvucci A."/>
            <person name="Crous P.W."/>
            <person name="Stergiopoulos I."/>
        </authorList>
    </citation>
    <scope>NUCLEOTIDE SEQUENCE [LARGE SCALE GENOMIC DNA]</scope>
    <source>
        <strain evidence="2 3">CBS 116634</strain>
    </source>
</reference>
<protein>
    <submittedName>
        <fullName evidence="2">Uncharacterized protein</fullName>
    </submittedName>
</protein>
<evidence type="ECO:0000313" key="3">
    <source>
        <dbReference type="Proteomes" id="UP000073492"/>
    </source>
</evidence>
<comment type="caution">
    <text evidence="2">The sequence shown here is derived from an EMBL/GenBank/DDBJ whole genome shotgun (WGS) entry which is preliminary data.</text>
</comment>
<evidence type="ECO:0000313" key="2">
    <source>
        <dbReference type="EMBL" id="KXT15448.1"/>
    </source>
</evidence>
<gene>
    <name evidence="2" type="ORF">AC579_10604</name>
</gene>
<feature type="compositionally biased region" description="Polar residues" evidence="1">
    <location>
        <begin position="82"/>
        <end position="95"/>
    </location>
</feature>
<feature type="region of interest" description="Disordered" evidence="1">
    <location>
        <begin position="416"/>
        <end position="505"/>
    </location>
</feature>
<accession>A0A139IKY9</accession>
<feature type="compositionally biased region" description="Gly residues" evidence="1">
    <location>
        <begin position="487"/>
        <end position="504"/>
    </location>
</feature>
<organism evidence="2 3">
    <name type="scientific">Pseudocercospora musae</name>
    <dbReference type="NCBI Taxonomy" id="113226"/>
    <lineage>
        <taxon>Eukaryota</taxon>
        <taxon>Fungi</taxon>
        <taxon>Dikarya</taxon>
        <taxon>Ascomycota</taxon>
        <taxon>Pezizomycotina</taxon>
        <taxon>Dothideomycetes</taxon>
        <taxon>Dothideomycetidae</taxon>
        <taxon>Mycosphaerellales</taxon>
        <taxon>Mycosphaerellaceae</taxon>
        <taxon>Pseudocercospora</taxon>
    </lineage>
</organism>
<feature type="compositionally biased region" description="Gly residues" evidence="1">
    <location>
        <begin position="138"/>
        <end position="148"/>
    </location>
</feature>
<dbReference type="Proteomes" id="UP000073492">
    <property type="component" value="Unassembled WGS sequence"/>
</dbReference>
<feature type="compositionally biased region" description="Low complexity" evidence="1">
    <location>
        <begin position="351"/>
        <end position="380"/>
    </location>
</feature>
<feature type="region of interest" description="Disordered" evidence="1">
    <location>
        <begin position="1"/>
        <end position="398"/>
    </location>
</feature>
<dbReference type="STRING" id="113226.A0A139IKY9"/>
<evidence type="ECO:0000256" key="1">
    <source>
        <dbReference type="SAM" id="MobiDB-lite"/>
    </source>
</evidence>
<proteinExistence type="predicted"/>
<feature type="compositionally biased region" description="Polar residues" evidence="1">
    <location>
        <begin position="182"/>
        <end position="192"/>
    </location>
</feature>
<feature type="compositionally biased region" description="Low complexity" evidence="1">
    <location>
        <begin position="96"/>
        <end position="120"/>
    </location>
</feature>